<dbReference type="HAMAP" id="MF_00226_B">
    <property type="entry name" value="CinA_B"/>
    <property type="match status" value="1"/>
</dbReference>
<comment type="similarity">
    <text evidence="1">Belongs to the CinA family.</text>
</comment>
<dbReference type="SUPFAM" id="SSF53218">
    <property type="entry name" value="Molybdenum cofactor biosynthesis proteins"/>
    <property type="match status" value="1"/>
</dbReference>
<protein>
    <recommendedName>
        <fullName evidence="1">CinA-like protein</fullName>
    </recommendedName>
</protein>
<dbReference type="InterPro" id="IPR036653">
    <property type="entry name" value="CinA-like_C"/>
</dbReference>
<keyword evidence="5" id="KW-1185">Reference proteome</keyword>
<proteinExistence type="inferred from homology"/>
<dbReference type="PANTHER" id="PTHR13939:SF0">
    <property type="entry name" value="NMN AMIDOHYDROLASE-LIKE PROTEIN YFAY"/>
    <property type="match status" value="1"/>
</dbReference>
<dbReference type="InterPro" id="IPR008136">
    <property type="entry name" value="CinA_C"/>
</dbReference>
<dbReference type="NCBIfam" id="NF001813">
    <property type="entry name" value="PRK00549.1"/>
    <property type="match status" value="1"/>
</dbReference>
<dbReference type="Gene3D" id="3.40.980.10">
    <property type="entry name" value="MoaB/Mog-like domain"/>
    <property type="match status" value="1"/>
</dbReference>
<name>A0A9E6XYL4_9ACTN</name>
<reference evidence="4" key="1">
    <citation type="journal article" date="2022" name="Int. J. Syst. Evol. Microbiol.">
        <title>Pseudomonas aegrilactucae sp. nov. and Pseudomonas morbosilactucae sp. nov., pathogens causing bacterial rot of lettuce in Japan.</title>
        <authorList>
            <person name="Sawada H."/>
            <person name="Fujikawa T."/>
            <person name="Satou M."/>
        </authorList>
    </citation>
    <scope>NUCLEOTIDE SEQUENCE</scope>
    <source>
        <strain evidence="4">0166_1</strain>
    </source>
</reference>
<evidence type="ECO:0000313" key="4">
    <source>
        <dbReference type="EMBL" id="UGS36686.1"/>
    </source>
</evidence>
<dbReference type="NCBIfam" id="TIGR00199">
    <property type="entry name" value="PncC_domain"/>
    <property type="match status" value="1"/>
</dbReference>
<organism evidence="4 5">
    <name type="scientific">Capillimicrobium parvum</name>
    <dbReference type="NCBI Taxonomy" id="2884022"/>
    <lineage>
        <taxon>Bacteria</taxon>
        <taxon>Bacillati</taxon>
        <taxon>Actinomycetota</taxon>
        <taxon>Thermoleophilia</taxon>
        <taxon>Solirubrobacterales</taxon>
        <taxon>Capillimicrobiaceae</taxon>
        <taxon>Capillimicrobium</taxon>
    </lineage>
</organism>
<feature type="compositionally biased region" description="Low complexity" evidence="2">
    <location>
        <begin position="444"/>
        <end position="455"/>
    </location>
</feature>
<feature type="region of interest" description="Disordered" evidence="2">
    <location>
        <begin position="433"/>
        <end position="470"/>
    </location>
</feature>
<dbReference type="Pfam" id="PF02464">
    <property type="entry name" value="CinA"/>
    <property type="match status" value="1"/>
</dbReference>
<dbReference type="SMART" id="SM00852">
    <property type="entry name" value="MoCF_biosynth"/>
    <property type="match status" value="1"/>
</dbReference>
<dbReference type="InterPro" id="IPR050101">
    <property type="entry name" value="CinA"/>
</dbReference>
<dbReference type="NCBIfam" id="TIGR00200">
    <property type="entry name" value="cinA_nterm"/>
    <property type="match status" value="1"/>
</dbReference>
<evidence type="ECO:0000313" key="5">
    <source>
        <dbReference type="Proteomes" id="UP001162834"/>
    </source>
</evidence>
<accession>A0A9E6XYL4</accession>
<evidence type="ECO:0000259" key="3">
    <source>
        <dbReference type="SMART" id="SM00852"/>
    </source>
</evidence>
<dbReference type="InterPro" id="IPR008135">
    <property type="entry name" value="Competence-induced_CinA"/>
</dbReference>
<dbReference type="PANTHER" id="PTHR13939">
    <property type="entry name" value="NICOTINAMIDE-NUCLEOTIDE AMIDOHYDROLASE PNCC"/>
    <property type="match status" value="1"/>
</dbReference>
<dbReference type="AlphaFoldDB" id="A0A9E6XYL4"/>
<dbReference type="SUPFAM" id="SSF142433">
    <property type="entry name" value="CinA-like"/>
    <property type="match status" value="1"/>
</dbReference>
<dbReference type="InterPro" id="IPR001453">
    <property type="entry name" value="MoaB/Mog_dom"/>
</dbReference>
<evidence type="ECO:0000256" key="1">
    <source>
        <dbReference type="HAMAP-Rule" id="MF_00226"/>
    </source>
</evidence>
<dbReference type="EMBL" id="CP087164">
    <property type="protein sequence ID" value="UGS36686.1"/>
    <property type="molecule type" value="Genomic_DNA"/>
</dbReference>
<gene>
    <name evidence="4" type="primary">cinA</name>
    <name evidence="4" type="ORF">DSM104329_03095</name>
</gene>
<evidence type="ECO:0000256" key="2">
    <source>
        <dbReference type="SAM" id="MobiDB-lite"/>
    </source>
</evidence>
<dbReference type="Pfam" id="PF00994">
    <property type="entry name" value="MoCF_biosynth"/>
    <property type="match status" value="1"/>
</dbReference>
<feature type="domain" description="MoaB/Mog" evidence="3">
    <location>
        <begin position="6"/>
        <end position="188"/>
    </location>
</feature>
<dbReference type="Proteomes" id="UP001162834">
    <property type="component" value="Chromosome"/>
</dbReference>
<sequence>MSVRAGVVVTGTEVLTGRVVDRNGPWLSDQLFALGVDHAHTVVVGDRDDDMLAALGFFARQGLELIITSGGLGPTEDDRTAEIVGRFQGREMVLDEATEARIWEILSGLRTRWPHLDEDAIRRANRKQAVVPRGAAILPPVGTAPGLVVAPAPSSAGSRFPVVVVLPGPPRELQAMWPAAVETAEFRAVLAGASSYRSKMLRLFGIPESEIAATMRVAREGGVDLDALEITTCLRRGEIEIVSRWEPGADDVYRAFEDVVRSRHADVLFSDDGRSVDTQVADMLRSSGISVACAESCTGGLLAARLTELDGASEYFPGGLVTYANEAKSELAGVPASLIAEHGAVSEEVAKALADGARAALHAEVGVGITGIAGPGGGTEGKPVGTVWLSVSRGDVDPVARLTRRVHLPGGRADVRDRSTTVALHLLRRLLMGESDAPGERAAEPSAAAAGEPSGTHGPAATEGGPVGDE</sequence>
<dbReference type="Gene3D" id="3.90.950.20">
    <property type="entry name" value="CinA-like"/>
    <property type="match status" value="1"/>
</dbReference>
<dbReference type="InterPro" id="IPR036425">
    <property type="entry name" value="MoaB/Mog-like_dom_sf"/>
</dbReference>
<dbReference type="KEGG" id="sbae:DSM104329_03095"/>